<protein>
    <submittedName>
        <fullName evidence="2">Acyl--CoA ligase</fullName>
    </submittedName>
</protein>
<dbReference type="InterPro" id="IPR050237">
    <property type="entry name" value="ATP-dep_AMP-bd_enzyme"/>
</dbReference>
<dbReference type="EMBL" id="JADPRT010000005">
    <property type="protein sequence ID" value="MBF9069252.1"/>
    <property type="molecule type" value="Genomic_DNA"/>
</dbReference>
<dbReference type="Proteomes" id="UP000657385">
    <property type="component" value="Unassembled WGS sequence"/>
</dbReference>
<evidence type="ECO:0000313" key="2">
    <source>
        <dbReference type="EMBL" id="MBF9069252.1"/>
    </source>
</evidence>
<dbReference type="InterPro" id="IPR045851">
    <property type="entry name" value="AMP-bd_C_sf"/>
</dbReference>
<organism evidence="2 3">
    <name type="scientific">Streptacidiphilus fuscans</name>
    <dbReference type="NCBI Taxonomy" id="2789292"/>
    <lineage>
        <taxon>Bacteria</taxon>
        <taxon>Bacillati</taxon>
        <taxon>Actinomycetota</taxon>
        <taxon>Actinomycetes</taxon>
        <taxon>Kitasatosporales</taxon>
        <taxon>Streptomycetaceae</taxon>
        <taxon>Streptacidiphilus</taxon>
    </lineage>
</organism>
<dbReference type="CDD" id="cd04433">
    <property type="entry name" value="AFD_class_I"/>
    <property type="match status" value="1"/>
</dbReference>
<accession>A0A931B5Y1</accession>
<dbReference type="GO" id="GO:0016878">
    <property type="term" value="F:acid-thiol ligase activity"/>
    <property type="evidence" value="ECO:0007669"/>
    <property type="project" value="UniProtKB-ARBA"/>
</dbReference>
<dbReference type="InterPro" id="IPR000873">
    <property type="entry name" value="AMP-dep_synth/lig_dom"/>
</dbReference>
<evidence type="ECO:0000313" key="3">
    <source>
        <dbReference type="Proteomes" id="UP000657385"/>
    </source>
</evidence>
<dbReference type="PROSITE" id="PS00455">
    <property type="entry name" value="AMP_BINDING"/>
    <property type="match status" value="1"/>
</dbReference>
<evidence type="ECO:0000259" key="1">
    <source>
        <dbReference type="Pfam" id="PF00501"/>
    </source>
</evidence>
<dbReference type="Pfam" id="PF00501">
    <property type="entry name" value="AMP-binding"/>
    <property type="match status" value="1"/>
</dbReference>
<dbReference type="InterPro" id="IPR020845">
    <property type="entry name" value="AMP-binding_CS"/>
</dbReference>
<feature type="domain" description="AMP-dependent synthetase/ligase" evidence="1">
    <location>
        <begin position="29"/>
        <end position="399"/>
    </location>
</feature>
<keyword evidence="3" id="KW-1185">Reference proteome</keyword>
<dbReference type="PANTHER" id="PTHR43767:SF1">
    <property type="entry name" value="NONRIBOSOMAL PEPTIDE SYNTHASE PES1 (EUROFUNG)-RELATED"/>
    <property type="match status" value="1"/>
</dbReference>
<dbReference type="RefSeq" id="WP_196194407.1">
    <property type="nucleotide sequence ID" value="NZ_JADPRT010000005.1"/>
</dbReference>
<name>A0A931B5Y1_9ACTN</name>
<dbReference type="PANTHER" id="PTHR43767">
    <property type="entry name" value="LONG-CHAIN-FATTY-ACID--COA LIGASE"/>
    <property type="match status" value="1"/>
</dbReference>
<dbReference type="SUPFAM" id="SSF56801">
    <property type="entry name" value="Acetyl-CoA synthetase-like"/>
    <property type="match status" value="1"/>
</dbReference>
<dbReference type="InterPro" id="IPR042099">
    <property type="entry name" value="ANL_N_sf"/>
</dbReference>
<gene>
    <name evidence="2" type="ORF">I2501_14595</name>
</gene>
<dbReference type="Gene3D" id="3.30.300.30">
    <property type="match status" value="1"/>
</dbReference>
<comment type="caution">
    <text evidence="2">The sequence shown here is derived from an EMBL/GenBank/DDBJ whole genome shotgun (WGS) entry which is preliminary data.</text>
</comment>
<dbReference type="AlphaFoldDB" id="A0A931B5Y1"/>
<reference evidence="2" key="1">
    <citation type="submission" date="2020-11" db="EMBL/GenBank/DDBJ databases">
        <title>Isolation and identification of active actinomycetes.</title>
        <authorList>
            <person name="Yu B."/>
        </authorList>
    </citation>
    <scope>NUCLEOTIDE SEQUENCE</scope>
    <source>
        <strain evidence="2">NEAU-YB345</strain>
    </source>
</reference>
<sequence length="536" mass="59035">MKPLHPGIVFDALARRRSPTVVHLSRPLDLAPDAGTRLTVPQVAALVRVTAARLAAAGARPGDHVAVVKRNHWDYALIACAAARIGAVPALLSDHLDPHVLDTLLDRLQPAVLVTETRLLRAGSAAGVELTRHAGLTVTLDRGAPGDGRRANVTALQDLPDVRSAPIRRRADGLPLVVLQTSGTTGAPKLVVHSTTTLIRRLTGFEALPWPVLTAGREDVFASATSFAHGRALSWTVSTFWHQPREVVIVADPDPEVAGRLLAEHPPTIVEALPSTYVRWHRLAAQERNPFRDVRLYISTFDAVHPPTVRAFLQASRRRFPLWMQGWGQTETGPLTFRFFTRRALAKRAQRHPTTRNLGWALPGWVGLQVVDRHTFRPVPRGEVGLVLSRTKARCLGYLGEQDRWREKVRGPWFNTGDLAVRSRSGAVRLLDREVDMIPGISCVELEDVIQDRLPEVEEAVVLGGVDRTAQPVLIADGPVEPARWKEAVRDLPALAEPLVLERDAVPRTATGKVRRHELRERYLAGAIGHGTGRWT</sequence>
<dbReference type="Gene3D" id="3.40.50.12780">
    <property type="entry name" value="N-terminal domain of ligase-like"/>
    <property type="match status" value="1"/>
</dbReference>
<keyword evidence="2" id="KW-0436">Ligase</keyword>
<proteinExistence type="predicted"/>